<organism evidence="2 3">
    <name type="scientific">Hyphococcus flavus</name>
    <dbReference type="NCBI Taxonomy" id="1866326"/>
    <lineage>
        <taxon>Bacteria</taxon>
        <taxon>Pseudomonadati</taxon>
        <taxon>Pseudomonadota</taxon>
        <taxon>Alphaproteobacteria</taxon>
        <taxon>Parvularculales</taxon>
        <taxon>Parvularculaceae</taxon>
        <taxon>Hyphococcus</taxon>
    </lineage>
</organism>
<evidence type="ECO:0000313" key="2">
    <source>
        <dbReference type="EMBL" id="WDI33021.1"/>
    </source>
</evidence>
<protein>
    <submittedName>
        <fullName evidence="2">YbjN domain-containing protein</fullName>
    </submittedName>
</protein>
<dbReference type="InterPro" id="IPR019660">
    <property type="entry name" value="Put_sensory_transdc_reg_YbjN"/>
</dbReference>
<evidence type="ECO:0000256" key="1">
    <source>
        <dbReference type="SAM" id="SignalP"/>
    </source>
</evidence>
<dbReference type="Pfam" id="PF10722">
    <property type="entry name" value="YbjN"/>
    <property type="match status" value="1"/>
</dbReference>
<dbReference type="EMBL" id="CP118166">
    <property type="protein sequence ID" value="WDI33021.1"/>
    <property type="molecule type" value="Genomic_DNA"/>
</dbReference>
<evidence type="ECO:0000313" key="3">
    <source>
        <dbReference type="Proteomes" id="UP001214043"/>
    </source>
</evidence>
<accession>A0AAE9ZKW8</accession>
<name>A0AAE9ZKW8_9PROT</name>
<sequence length="165" mass="17358">MKQAIIAGMAAAVMMTAPASAQLLDSVTADQLESILSDADLGPSMMSDAQTGAPVATGRAGQFDFYVRALSCSGSPASCETLVFFANFKLGRDVAPSDYRIVNGFNDSQVFGRAYVLQGTNEVGVDYVIELNGGVSEDHLSENISRWADVISAFVSKFQAGEPSS</sequence>
<keyword evidence="1" id="KW-0732">Signal</keyword>
<dbReference type="KEGG" id="hfl:PUV54_07400"/>
<feature type="chain" id="PRO_5042167935" evidence="1">
    <location>
        <begin position="22"/>
        <end position="165"/>
    </location>
</feature>
<proteinExistence type="predicted"/>
<dbReference type="AlphaFoldDB" id="A0AAE9ZKW8"/>
<dbReference type="Proteomes" id="UP001214043">
    <property type="component" value="Chromosome"/>
</dbReference>
<keyword evidence="3" id="KW-1185">Reference proteome</keyword>
<reference evidence="2" key="1">
    <citation type="submission" date="2023-02" db="EMBL/GenBank/DDBJ databases">
        <title>Genome sequence of Hyphococcus flavus.</title>
        <authorList>
            <person name="Rong J.-C."/>
            <person name="Zhao Q."/>
            <person name="Yi M."/>
            <person name="Wu J.-Y."/>
        </authorList>
    </citation>
    <scope>NUCLEOTIDE SEQUENCE</scope>
    <source>
        <strain evidence="2">MCCC 1K03223</strain>
    </source>
</reference>
<feature type="signal peptide" evidence="1">
    <location>
        <begin position="1"/>
        <end position="21"/>
    </location>
</feature>
<gene>
    <name evidence="2" type="ORF">PUV54_07400</name>
</gene>
<dbReference type="RefSeq" id="WP_274494979.1">
    <property type="nucleotide sequence ID" value="NZ_CP118166.1"/>
</dbReference>